<keyword evidence="2" id="KW-1185">Reference proteome</keyword>
<dbReference type="RefSeq" id="WP_182532050.1">
    <property type="nucleotide sequence ID" value="NZ_JACGXL010000005.1"/>
</dbReference>
<evidence type="ECO:0000313" key="2">
    <source>
        <dbReference type="Proteomes" id="UP000550401"/>
    </source>
</evidence>
<evidence type="ECO:0000313" key="1">
    <source>
        <dbReference type="EMBL" id="MBA8889010.1"/>
    </source>
</evidence>
<protein>
    <submittedName>
        <fullName evidence="1">Uncharacterized protein</fullName>
    </submittedName>
</protein>
<comment type="caution">
    <text evidence="1">The sequence shown here is derived from an EMBL/GenBank/DDBJ whole genome shotgun (WGS) entry which is preliminary data.</text>
</comment>
<dbReference type="Proteomes" id="UP000550401">
    <property type="component" value="Unassembled WGS sequence"/>
</dbReference>
<dbReference type="AlphaFoldDB" id="A0A839F7G5"/>
<name>A0A839F7G5_9GAMM</name>
<proteinExistence type="predicted"/>
<reference evidence="1 2" key="1">
    <citation type="submission" date="2020-07" db="EMBL/GenBank/DDBJ databases">
        <title>Genomic Encyclopedia of Type Strains, Phase IV (KMG-V): Genome sequencing to study the core and pangenomes of soil and plant-associated prokaryotes.</title>
        <authorList>
            <person name="Whitman W."/>
        </authorList>
    </citation>
    <scope>NUCLEOTIDE SEQUENCE [LARGE SCALE GENOMIC DNA]</scope>
    <source>
        <strain evidence="1 2">RH2WT43</strain>
    </source>
</reference>
<sequence>MTQNLVSLTLSDAQLEALDQALAAIESQLEGLVALTPEQRRAMPKMGEKSEAFCRQTISLLQQNPQIVPATVSVPDAVADLTALDRLRPRAQRLARLSERANDTQTALGSDVMATSLQGYALLKVAGKRQGLESLRDALGTRFVKRTRATEEKAA</sequence>
<gene>
    <name evidence="1" type="ORF">FHW12_003246</name>
</gene>
<dbReference type="EMBL" id="JACGXL010000005">
    <property type="protein sequence ID" value="MBA8889010.1"/>
    <property type="molecule type" value="Genomic_DNA"/>
</dbReference>
<accession>A0A839F7G5</accession>
<organism evidence="1 2">
    <name type="scientific">Dokdonella fugitiva</name>
    <dbReference type="NCBI Taxonomy" id="328517"/>
    <lineage>
        <taxon>Bacteria</taxon>
        <taxon>Pseudomonadati</taxon>
        <taxon>Pseudomonadota</taxon>
        <taxon>Gammaproteobacteria</taxon>
        <taxon>Lysobacterales</taxon>
        <taxon>Rhodanobacteraceae</taxon>
        <taxon>Dokdonella</taxon>
    </lineage>
</organism>